<name>A0A0T5PF40_9RHOB</name>
<evidence type="ECO:0000313" key="3">
    <source>
        <dbReference type="EMBL" id="KRS19624.1"/>
    </source>
</evidence>
<dbReference type="InterPro" id="IPR022496">
    <property type="entry name" value="T6A_TsaB"/>
</dbReference>
<reference evidence="4 6" key="2">
    <citation type="submission" date="2018-08" db="EMBL/GenBank/DDBJ databases">
        <title>Genetic Globetrotter - A new plasmid hitch-hiking vast phylogenetic and geographic distances.</title>
        <authorList>
            <person name="Vollmers J."/>
            <person name="Petersen J."/>
        </authorList>
    </citation>
    <scope>NUCLEOTIDE SEQUENCE [LARGE SCALE GENOMIC DNA]</scope>
    <source>
        <strain evidence="4 6">DSM 26383</strain>
    </source>
</reference>
<dbReference type="InterPro" id="IPR000905">
    <property type="entry name" value="Gcp-like_dom"/>
</dbReference>
<reference evidence="3 5" key="1">
    <citation type="submission" date="2015-04" db="EMBL/GenBank/DDBJ databases">
        <title>The draft genome sequence of Roseovarius indicus B108T.</title>
        <authorList>
            <person name="Li G."/>
            <person name="Lai Q."/>
            <person name="Shao Z."/>
            <person name="Yan P."/>
        </authorList>
    </citation>
    <scope>NUCLEOTIDE SEQUENCE [LARGE SCALE GENOMIC DNA]</scope>
    <source>
        <strain evidence="3 5">B108</strain>
    </source>
</reference>
<dbReference type="Proteomes" id="UP000051401">
    <property type="component" value="Unassembled WGS sequence"/>
</dbReference>
<dbReference type="PATRIC" id="fig|540747.5.peg.390"/>
<accession>A0A0T5PF40</accession>
<sequence length="198" mass="20350">MGSDTLVLGFDTSAAHCAAALLSGDRVLCLRAEEMGRGQAERLMPLLEEVLAEGGARWGDLNRIGTGVGPGNFTGIRISVSAARGLALALDIPAVGVSTFDAIGLEATGAYLPAVAAPREQVYIRPDGEEPKLVPIAEAEKLGLPLALPPAPEELALAIARVAARADVPAPAPAPLYIRPADAAPPREAPPVILDDDT</sequence>
<dbReference type="EMBL" id="LAXI01000001">
    <property type="protein sequence ID" value="KRS19624.1"/>
    <property type="molecule type" value="Genomic_DNA"/>
</dbReference>
<dbReference type="OrthoDB" id="9809995at2"/>
<feature type="domain" description="Gcp-like" evidence="2">
    <location>
        <begin position="36"/>
        <end position="125"/>
    </location>
</feature>
<dbReference type="EMBL" id="CP031598">
    <property type="protein sequence ID" value="QEW29040.1"/>
    <property type="molecule type" value="Genomic_DNA"/>
</dbReference>
<dbReference type="Gene3D" id="3.30.420.40">
    <property type="match status" value="2"/>
</dbReference>
<dbReference type="Pfam" id="PF00814">
    <property type="entry name" value="TsaD"/>
    <property type="match status" value="1"/>
</dbReference>
<organism evidence="3 5">
    <name type="scientific">Roseovarius indicus</name>
    <dbReference type="NCBI Taxonomy" id="540747"/>
    <lineage>
        <taxon>Bacteria</taxon>
        <taxon>Pseudomonadati</taxon>
        <taxon>Pseudomonadota</taxon>
        <taxon>Alphaproteobacteria</taxon>
        <taxon>Rhodobacterales</taxon>
        <taxon>Roseobacteraceae</taxon>
        <taxon>Roseovarius</taxon>
    </lineage>
</organism>
<dbReference type="GO" id="GO:0005829">
    <property type="term" value="C:cytosol"/>
    <property type="evidence" value="ECO:0007669"/>
    <property type="project" value="TreeGrafter"/>
</dbReference>
<dbReference type="PANTHER" id="PTHR11735:SF11">
    <property type="entry name" value="TRNA THREONYLCARBAMOYLADENOSINE BIOSYNTHESIS PROTEIN TSAB"/>
    <property type="match status" value="1"/>
</dbReference>
<dbReference type="NCBIfam" id="TIGR03725">
    <property type="entry name" value="T6A_YeaZ"/>
    <property type="match status" value="1"/>
</dbReference>
<dbReference type="GO" id="GO:0002949">
    <property type="term" value="P:tRNA threonylcarbamoyladenosine modification"/>
    <property type="evidence" value="ECO:0007669"/>
    <property type="project" value="InterPro"/>
</dbReference>
<dbReference type="AlphaFoldDB" id="A0A0T5PF40"/>
<dbReference type="InterPro" id="IPR043129">
    <property type="entry name" value="ATPase_NBD"/>
</dbReference>
<gene>
    <name evidence="4" type="primary">gcp_1</name>
    <name evidence="4" type="ORF">RIdsm_04882</name>
    <name evidence="3" type="ORF">XM52_01935</name>
</gene>
<evidence type="ECO:0000313" key="4">
    <source>
        <dbReference type="EMBL" id="QEW29040.1"/>
    </source>
</evidence>
<evidence type="ECO:0000259" key="2">
    <source>
        <dbReference type="Pfam" id="PF00814"/>
    </source>
</evidence>
<dbReference type="SUPFAM" id="SSF53067">
    <property type="entry name" value="Actin-like ATPase domain"/>
    <property type="match status" value="1"/>
</dbReference>
<feature type="region of interest" description="Disordered" evidence="1">
    <location>
        <begin position="179"/>
        <end position="198"/>
    </location>
</feature>
<evidence type="ECO:0000256" key="1">
    <source>
        <dbReference type="SAM" id="MobiDB-lite"/>
    </source>
</evidence>
<proteinExistence type="predicted"/>
<evidence type="ECO:0000313" key="6">
    <source>
        <dbReference type="Proteomes" id="UP000325785"/>
    </source>
</evidence>
<dbReference type="Proteomes" id="UP000325785">
    <property type="component" value="Chromosome"/>
</dbReference>
<protein>
    <submittedName>
        <fullName evidence="3">Peptidase M22</fullName>
    </submittedName>
    <submittedName>
        <fullName evidence="4">T(6)A37 threonylcarbamoyladenosine biosynthesis protein</fullName>
    </submittedName>
</protein>
<dbReference type="KEGG" id="rid:RIdsm_04882"/>
<evidence type="ECO:0000313" key="5">
    <source>
        <dbReference type="Proteomes" id="UP000051401"/>
    </source>
</evidence>
<dbReference type="STRING" id="540747.SAMN04488031_102620"/>
<keyword evidence="5" id="KW-1185">Reference proteome</keyword>
<dbReference type="RefSeq" id="WP_057812717.1">
    <property type="nucleotide sequence ID" value="NZ_CP031598.1"/>
</dbReference>
<dbReference type="PANTHER" id="PTHR11735">
    <property type="entry name" value="TRNA N6-ADENOSINE THREONYLCARBAMOYLTRANSFERASE"/>
    <property type="match status" value="1"/>
</dbReference>